<evidence type="ECO:0000256" key="2">
    <source>
        <dbReference type="ARBA" id="ARBA00022840"/>
    </source>
</evidence>
<protein>
    <recommendedName>
        <fullName evidence="3 4">Dephospho-CoA kinase</fullName>
        <ecNumber evidence="3 4">2.7.1.24</ecNumber>
    </recommendedName>
    <alternativeName>
        <fullName evidence="3">Dephosphocoenzyme A kinase</fullName>
    </alternativeName>
</protein>
<proteinExistence type="inferred from homology"/>
<keyword evidence="6" id="KW-1185">Reference proteome</keyword>
<dbReference type="GO" id="GO:0005737">
    <property type="term" value="C:cytoplasm"/>
    <property type="evidence" value="ECO:0007669"/>
    <property type="project" value="UniProtKB-SubCell"/>
</dbReference>
<keyword evidence="3 5" id="KW-0418">Kinase</keyword>
<keyword evidence="3" id="KW-0808">Transferase</keyword>
<dbReference type="EMBL" id="ALXG01000038">
    <property type="protein sequence ID" value="ETO40138.1"/>
    <property type="molecule type" value="Genomic_DNA"/>
</dbReference>
<name>W9EDD0_9LACO</name>
<feature type="binding site" evidence="3">
    <location>
        <begin position="12"/>
        <end position="17"/>
    </location>
    <ligand>
        <name>ATP</name>
        <dbReference type="ChEBI" id="CHEBI:30616"/>
    </ligand>
</feature>
<dbReference type="PROSITE" id="PS51219">
    <property type="entry name" value="DPCK"/>
    <property type="match status" value="1"/>
</dbReference>
<evidence type="ECO:0000256" key="3">
    <source>
        <dbReference type="HAMAP-Rule" id="MF_00376"/>
    </source>
</evidence>
<dbReference type="RefSeq" id="WP_009166745.1">
    <property type="nucleotide sequence ID" value="NZ_ALXG01000038.1"/>
</dbReference>
<dbReference type="Proteomes" id="UP000019474">
    <property type="component" value="Unassembled WGS sequence"/>
</dbReference>
<gene>
    <name evidence="3" type="primary">coaE</name>
    <name evidence="5" type="ORF">B808_905</name>
</gene>
<dbReference type="UniPathway" id="UPA00241">
    <property type="reaction ID" value="UER00356"/>
</dbReference>
<comment type="function">
    <text evidence="3">Catalyzes the phosphorylation of the 3'-hydroxyl group of dephosphocoenzyme A to form coenzyme A.</text>
</comment>
<comment type="catalytic activity">
    <reaction evidence="3">
        <text>3'-dephospho-CoA + ATP = ADP + CoA + H(+)</text>
        <dbReference type="Rhea" id="RHEA:18245"/>
        <dbReference type="ChEBI" id="CHEBI:15378"/>
        <dbReference type="ChEBI" id="CHEBI:30616"/>
        <dbReference type="ChEBI" id="CHEBI:57287"/>
        <dbReference type="ChEBI" id="CHEBI:57328"/>
        <dbReference type="ChEBI" id="CHEBI:456216"/>
        <dbReference type="EC" id="2.7.1.24"/>
    </reaction>
</comment>
<keyword evidence="3" id="KW-0173">Coenzyme A biosynthesis</keyword>
<dbReference type="CDD" id="cd02022">
    <property type="entry name" value="DPCK"/>
    <property type="match status" value="1"/>
</dbReference>
<organism evidence="5 6">
    <name type="scientific">Fructilactobacillus florum 8D</name>
    <dbReference type="NCBI Taxonomy" id="1221538"/>
    <lineage>
        <taxon>Bacteria</taxon>
        <taxon>Bacillati</taxon>
        <taxon>Bacillota</taxon>
        <taxon>Bacilli</taxon>
        <taxon>Lactobacillales</taxon>
        <taxon>Lactobacillaceae</taxon>
        <taxon>Fructilactobacillus</taxon>
    </lineage>
</organism>
<evidence type="ECO:0000256" key="1">
    <source>
        <dbReference type="ARBA" id="ARBA00022741"/>
    </source>
</evidence>
<keyword evidence="3" id="KW-0963">Cytoplasm</keyword>
<dbReference type="InterPro" id="IPR001977">
    <property type="entry name" value="Depp_CoAkinase"/>
</dbReference>
<dbReference type="HAMAP" id="MF_00376">
    <property type="entry name" value="Dephospho_CoA_kinase"/>
    <property type="match status" value="1"/>
</dbReference>
<comment type="caution">
    <text evidence="5">The sequence shown here is derived from an EMBL/GenBank/DDBJ whole genome shotgun (WGS) entry which is preliminary data.</text>
</comment>
<dbReference type="SUPFAM" id="SSF52540">
    <property type="entry name" value="P-loop containing nucleoside triphosphate hydrolases"/>
    <property type="match status" value="1"/>
</dbReference>
<comment type="similarity">
    <text evidence="3">Belongs to the CoaE family.</text>
</comment>
<dbReference type="PANTHER" id="PTHR10695">
    <property type="entry name" value="DEPHOSPHO-COA KINASE-RELATED"/>
    <property type="match status" value="1"/>
</dbReference>
<evidence type="ECO:0000313" key="5">
    <source>
        <dbReference type="EMBL" id="ETO40138.1"/>
    </source>
</evidence>
<dbReference type="Gene3D" id="3.40.50.300">
    <property type="entry name" value="P-loop containing nucleotide triphosphate hydrolases"/>
    <property type="match status" value="1"/>
</dbReference>
<dbReference type="InterPro" id="IPR027417">
    <property type="entry name" value="P-loop_NTPase"/>
</dbReference>
<comment type="subcellular location">
    <subcellularLocation>
        <location evidence="3">Cytoplasm</location>
    </subcellularLocation>
</comment>
<dbReference type="GO" id="GO:0005524">
    <property type="term" value="F:ATP binding"/>
    <property type="evidence" value="ECO:0007669"/>
    <property type="project" value="UniProtKB-UniRule"/>
</dbReference>
<comment type="pathway">
    <text evidence="3">Cofactor biosynthesis; coenzyme A biosynthesis; CoA from (R)-pantothenate: step 5/5.</text>
</comment>
<keyword evidence="1 3" id="KW-0547">Nucleotide-binding</keyword>
<sequence>MTKVIGLTGGIATGKSTVASYLKAAGWPVYDLDQITHEIEAHNQPVIHEIAAHFGDEVIDNHQVNRHRLGEIVWQQPAQLRTLVRILTPALLAAMEERTKGSLTIFEAAALFENGFHPFFDQIVLLTCDPVLRLKRLQQRNHISLSAANQLIKTQWPQDLKLGLVDAVFDSSHGTKSCAEQLQTWLAKLE</sequence>
<evidence type="ECO:0000256" key="4">
    <source>
        <dbReference type="NCBIfam" id="TIGR00152"/>
    </source>
</evidence>
<evidence type="ECO:0000313" key="6">
    <source>
        <dbReference type="Proteomes" id="UP000019474"/>
    </source>
</evidence>
<dbReference type="AlphaFoldDB" id="W9EDD0"/>
<keyword evidence="2 3" id="KW-0067">ATP-binding</keyword>
<dbReference type="GO" id="GO:0004140">
    <property type="term" value="F:dephospho-CoA kinase activity"/>
    <property type="evidence" value="ECO:0007669"/>
    <property type="project" value="UniProtKB-UniRule"/>
</dbReference>
<accession>W9EDD0</accession>
<dbReference type="PANTHER" id="PTHR10695:SF46">
    <property type="entry name" value="BIFUNCTIONAL COENZYME A SYNTHASE-RELATED"/>
    <property type="match status" value="1"/>
</dbReference>
<dbReference type="PATRIC" id="fig|1221538.3.peg.914"/>
<reference evidence="5 6" key="1">
    <citation type="submission" date="2012-08" db="EMBL/GenBank/DDBJ databases">
        <title>Genome sequencing of Lactobacillus florum 8D.</title>
        <authorList>
            <person name="Kim E.B."/>
            <person name="Marco M.L."/>
        </authorList>
    </citation>
    <scope>NUCLEOTIDE SEQUENCE [LARGE SCALE GENOMIC DNA]</scope>
    <source>
        <strain evidence="5 6">8D</strain>
    </source>
</reference>
<dbReference type="Pfam" id="PF01121">
    <property type="entry name" value="CoaE"/>
    <property type="match status" value="1"/>
</dbReference>
<dbReference type="EC" id="2.7.1.24" evidence="3 4"/>
<dbReference type="NCBIfam" id="TIGR00152">
    <property type="entry name" value="dephospho-CoA kinase"/>
    <property type="match status" value="1"/>
</dbReference>
<dbReference type="GO" id="GO:0015937">
    <property type="term" value="P:coenzyme A biosynthetic process"/>
    <property type="evidence" value="ECO:0007669"/>
    <property type="project" value="UniProtKB-UniRule"/>
</dbReference>